<feature type="transmembrane region" description="Helical" evidence="1">
    <location>
        <begin position="83"/>
        <end position="104"/>
    </location>
</feature>
<organism evidence="2 3">
    <name type="scientific">Candidatus Dojkabacteria bacterium</name>
    <dbReference type="NCBI Taxonomy" id="2099670"/>
    <lineage>
        <taxon>Bacteria</taxon>
        <taxon>Candidatus Dojkabacteria</taxon>
    </lineage>
</organism>
<proteinExistence type="predicted"/>
<dbReference type="EMBL" id="JAGQLI010000053">
    <property type="protein sequence ID" value="MCA9378988.1"/>
    <property type="molecule type" value="Genomic_DNA"/>
</dbReference>
<evidence type="ECO:0000313" key="3">
    <source>
        <dbReference type="Proteomes" id="UP000760819"/>
    </source>
</evidence>
<protein>
    <submittedName>
        <fullName evidence="2">Uncharacterized protein</fullName>
    </submittedName>
</protein>
<dbReference type="AlphaFoldDB" id="A0A955ICT5"/>
<feature type="transmembrane region" description="Helical" evidence="1">
    <location>
        <begin position="45"/>
        <end position="71"/>
    </location>
</feature>
<gene>
    <name evidence="2" type="ORF">KC640_01035</name>
</gene>
<reference evidence="2" key="1">
    <citation type="submission" date="2020-04" db="EMBL/GenBank/DDBJ databases">
        <authorList>
            <person name="Zhang T."/>
        </authorList>
    </citation>
    <scope>NUCLEOTIDE SEQUENCE</scope>
    <source>
        <strain evidence="2">HKST-UBA12</strain>
    </source>
</reference>
<dbReference type="Proteomes" id="UP000760819">
    <property type="component" value="Unassembled WGS sequence"/>
</dbReference>
<evidence type="ECO:0000313" key="2">
    <source>
        <dbReference type="EMBL" id="MCA9378988.1"/>
    </source>
</evidence>
<sequence length="250" mass="27713">MQKRKLVPQKLLTDPFTRKFLLVTELLLGAIFIVIQLKLPTPPSTFPFTIGAIVTLCLFLLAATLSIYIDCLGRPQALLIKRYIVSFIVLLALLAFVVGSQPAYKTHHDANSYTQTRRTAAATGNEAANTVKSGELTATEAEQRITEKYQQEPEAEQIAKEAFTLSLSNEDSTDSVISEVVQTIPVNVGMWTCNDIGCSYADDEYVWTSTNSNRILTSALVIFATTILFWIINGEYIAKMVQQEEAIQPV</sequence>
<keyword evidence="1" id="KW-0472">Membrane</keyword>
<feature type="transmembrane region" description="Helical" evidence="1">
    <location>
        <begin position="20"/>
        <end position="39"/>
    </location>
</feature>
<evidence type="ECO:0000256" key="1">
    <source>
        <dbReference type="SAM" id="Phobius"/>
    </source>
</evidence>
<reference evidence="2" key="2">
    <citation type="journal article" date="2021" name="Microbiome">
        <title>Successional dynamics and alternative stable states in a saline activated sludge microbial community over 9 years.</title>
        <authorList>
            <person name="Wang Y."/>
            <person name="Ye J."/>
            <person name="Ju F."/>
            <person name="Liu L."/>
            <person name="Boyd J.A."/>
            <person name="Deng Y."/>
            <person name="Parks D.H."/>
            <person name="Jiang X."/>
            <person name="Yin X."/>
            <person name="Woodcroft B.J."/>
            <person name="Tyson G.W."/>
            <person name="Hugenholtz P."/>
            <person name="Polz M.F."/>
            <person name="Zhang T."/>
        </authorList>
    </citation>
    <scope>NUCLEOTIDE SEQUENCE</scope>
    <source>
        <strain evidence="2">HKST-UBA12</strain>
    </source>
</reference>
<accession>A0A955ICT5</accession>
<keyword evidence="1" id="KW-1133">Transmembrane helix</keyword>
<feature type="transmembrane region" description="Helical" evidence="1">
    <location>
        <begin position="215"/>
        <end position="232"/>
    </location>
</feature>
<comment type="caution">
    <text evidence="2">The sequence shown here is derived from an EMBL/GenBank/DDBJ whole genome shotgun (WGS) entry which is preliminary data.</text>
</comment>
<keyword evidence="1" id="KW-0812">Transmembrane</keyword>
<name>A0A955ICT5_9BACT</name>